<proteinExistence type="inferred from homology"/>
<evidence type="ECO:0000256" key="1">
    <source>
        <dbReference type="ARBA" id="ARBA00006484"/>
    </source>
</evidence>
<reference evidence="4" key="1">
    <citation type="journal article" date="2020" name="Stud. Mycol.">
        <title>101 Dothideomycetes genomes: a test case for predicting lifestyles and emergence of pathogens.</title>
        <authorList>
            <person name="Haridas S."/>
            <person name="Albert R."/>
            <person name="Binder M."/>
            <person name="Bloem J."/>
            <person name="Labutti K."/>
            <person name="Salamov A."/>
            <person name="Andreopoulos B."/>
            <person name="Baker S."/>
            <person name="Barry K."/>
            <person name="Bills G."/>
            <person name="Bluhm B."/>
            <person name="Cannon C."/>
            <person name="Castanera R."/>
            <person name="Culley D."/>
            <person name="Daum C."/>
            <person name="Ezra D."/>
            <person name="Gonzalez J."/>
            <person name="Henrissat B."/>
            <person name="Kuo A."/>
            <person name="Liang C."/>
            <person name="Lipzen A."/>
            <person name="Lutzoni F."/>
            <person name="Magnuson J."/>
            <person name="Mondo S."/>
            <person name="Nolan M."/>
            <person name="Ohm R."/>
            <person name="Pangilinan J."/>
            <person name="Park H.-J."/>
            <person name="Ramirez L."/>
            <person name="Alfaro M."/>
            <person name="Sun H."/>
            <person name="Tritt A."/>
            <person name="Yoshinaga Y."/>
            <person name="Zwiers L.-H."/>
            <person name="Turgeon B."/>
            <person name="Goodwin S."/>
            <person name="Spatafora J."/>
            <person name="Crous P."/>
            <person name="Grigoriev I."/>
        </authorList>
    </citation>
    <scope>NUCLEOTIDE SEQUENCE</scope>
    <source>
        <strain evidence="4">CBS 107.79</strain>
    </source>
</reference>
<evidence type="ECO:0000256" key="3">
    <source>
        <dbReference type="ARBA" id="ARBA00023002"/>
    </source>
</evidence>
<dbReference type="Proteomes" id="UP000800036">
    <property type="component" value="Unassembled WGS sequence"/>
</dbReference>
<evidence type="ECO:0000313" key="5">
    <source>
        <dbReference type="Proteomes" id="UP000800036"/>
    </source>
</evidence>
<comment type="similarity">
    <text evidence="1">Belongs to the short-chain dehydrogenases/reductases (SDR) family.</text>
</comment>
<dbReference type="InterPro" id="IPR002347">
    <property type="entry name" value="SDR_fam"/>
</dbReference>
<dbReference type="GO" id="GO:0016491">
    <property type="term" value="F:oxidoreductase activity"/>
    <property type="evidence" value="ECO:0007669"/>
    <property type="project" value="UniProtKB-KW"/>
</dbReference>
<keyword evidence="3" id="KW-0560">Oxidoreductase</keyword>
<dbReference type="PRINTS" id="PR00081">
    <property type="entry name" value="GDHRDH"/>
</dbReference>
<dbReference type="EMBL" id="ML976704">
    <property type="protein sequence ID" value="KAF1969961.1"/>
    <property type="molecule type" value="Genomic_DNA"/>
</dbReference>
<dbReference type="OrthoDB" id="9876299at2759"/>
<dbReference type="Gene3D" id="3.40.50.720">
    <property type="entry name" value="NAD(P)-binding Rossmann-like Domain"/>
    <property type="match status" value="1"/>
</dbReference>
<sequence>GLGRALTEALLAQPSNTVVAGVRDIKSLGTLSLHDVSRAESTKLIVVKIDATSETDAADAARELSSTHGINNVDVVIANAGYGTVYGDLSTVNPTEVKELVDVNGIGPLRLFQAFRDLLEKSASGKFVLIGTPIASISAMEKAPWPMVAYGASKAVAHYLTRKIHNESRSLTTFVIDPGFMQTDMGNTGTKHFGYEQAFVPVADSCKFTLGQIEAATRESLGGKFISIDGGKELEW</sequence>
<keyword evidence="2" id="KW-0521">NADP</keyword>
<protein>
    <submittedName>
        <fullName evidence="4">NAD(P)-binding protein</fullName>
    </submittedName>
</protein>
<keyword evidence="5" id="KW-1185">Reference proteome</keyword>
<organism evidence="4 5">
    <name type="scientific">Bimuria novae-zelandiae CBS 107.79</name>
    <dbReference type="NCBI Taxonomy" id="1447943"/>
    <lineage>
        <taxon>Eukaryota</taxon>
        <taxon>Fungi</taxon>
        <taxon>Dikarya</taxon>
        <taxon>Ascomycota</taxon>
        <taxon>Pezizomycotina</taxon>
        <taxon>Dothideomycetes</taxon>
        <taxon>Pleosporomycetidae</taxon>
        <taxon>Pleosporales</taxon>
        <taxon>Massarineae</taxon>
        <taxon>Didymosphaeriaceae</taxon>
        <taxon>Bimuria</taxon>
    </lineage>
</organism>
<feature type="non-terminal residue" evidence="4">
    <location>
        <position position="1"/>
    </location>
</feature>
<dbReference type="SUPFAM" id="SSF51735">
    <property type="entry name" value="NAD(P)-binding Rossmann-fold domains"/>
    <property type="match status" value="1"/>
</dbReference>
<dbReference type="PANTHER" id="PTHR43544:SF7">
    <property type="entry name" value="NADB-LER2"/>
    <property type="match status" value="1"/>
</dbReference>
<gene>
    <name evidence="4" type="ORF">BU23DRAFT_475153</name>
</gene>
<dbReference type="PANTHER" id="PTHR43544">
    <property type="entry name" value="SHORT-CHAIN DEHYDROGENASE/REDUCTASE"/>
    <property type="match status" value="1"/>
</dbReference>
<dbReference type="InterPro" id="IPR051468">
    <property type="entry name" value="Fungal_SecMetab_SDRs"/>
</dbReference>
<accession>A0A6A5UY90</accession>
<dbReference type="InterPro" id="IPR036291">
    <property type="entry name" value="NAD(P)-bd_dom_sf"/>
</dbReference>
<evidence type="ECO:0000256" key="2">
    <source>
        <dbReference type="ARBA" id="ARBA00022857"/>
    </source>
</evidence>
<dbReference type="GO" id="GO:0005737">
    <property type="term" value="C:cytoplasm"/>
    <property type="evidence" value="ECO:0007669"/>
    <property type="project" value="TreeGrafter"/>
</dbReference>
<name>A0A6A5UY90_9PLEO</name>
<dbReference type="Pfam" id="PF00106">
    <property type="entry name" value="adh_short"/>
    <property type="match status" value="1"/>
</dbReference>
<dbReference type="AlphaFoldDB" id="A0A6A5UY90"/>
<evidence type="ECO:0000313" key="4">
    <source>
        <dbReference type="EMBL" id="KAF1969961.1"/>
    </source>
</evidence>